<evidence type="ECO:0000256" key="7">
    <source>
        <dbReference type="SAM" id="Coils"/>
    </source>
</evidence>
<evidence type="ECO:0000256" key="2">
    <source>
        <dbReference type="ARBA" id="ARBA00022491"/>
    </source>
</evidence>
<evidence type="ECO:0000256" key="3">
    <source>
        <dbReference type="ARBA" id="ARBA00023015"/>
    </source>
</evidence>
<sequence>MENGKSLAHTNARRETGHQCFCSPPENYQCYWLTCDFVNTEMDDEDCERRRLECLDEMSDLEKHFLDLKDKLFKEKLNQVRTKLEEVIAEKAIEYIEPLAALQKNMKIRTEVAGVYRKLCLEVIKNKYECEMQGAMQHLKSEKILLYDNMHNELLEKIQRLEEARQSIDLTSEWWIDEFQSKRNKRKWDPTKPEKKKKPTLVTGPYIVYMLRDIDILEDWTAIKKVTVDPQQHRLAPEPLQPIVKQERIQYSAKCEDGKLYYEGECYSKGQSILLEVKDTAPFEAVITAVSTGEVWLRRTDGSKTKIYVSQLQKGKYAIGKA</sequence>
<keyword evidence="5" id="KW-0539">Nucleus</keyword>
<reference evidence="8" key="2">
    <citation type="submission" date="2025-08" db="UniProtKB">
        <authorList>
            <consortium name="Ensembl"/>
        </authorList>
    </citation>
    <scope>IDENTIFICATION</scope>
</reference>
<reference evidence="8" key="3">
    <citation type="submission" date="2025-09" db="UniProtKB">
        <authorList>
            <consortium name="Ensembl"/>
        </authorList>
    </citation>
    <scope>IDENTIFICATION</scope>
</reference>
<dbReference type="AlphaFoldDB" id="A0A8C4RII7"/>
<proteinExistence type="inferred from homology"/>
<evidence type="ECO:0000313" key="8">
    <source>
        <dbReference type="Ensembl" id="ENSECRP00000003040.1"/>
    </source>
</evidence>
<dbReference type="Gene3D" id="1.20.5.1500">
    <property type="match status" value="1"/>
</dbReference>
<name>A0A8C4RII7_ERPCA</name>
<gene>
    <name evidence="8" type="primary">LOC114652164</name>
</gene>
<dbReference type="Ensembl" id="ENSECRT00000003090.1">
    <property type="protein sequence ID" value="ENSECRP00000003040.1"/>
    <property type="gene ID" value="ENSECRG00000001977.1"/>
</dbReference>
<evidence type="ECO:0000256" key="4">
    <source>
        <dbReference type="ARBA" id="ARBA00023163"/>
    </source>
</evidence>
<reference evidence="8" key="1">
    <citation type="submission" date="2021-06" db="EMBL/GenBank/DDBJ databases">
        <authorList>
            <consortium name="Wellcome Sanger Institute Data Sharing"/>
        </authorList>
    </citation>
    <scope>NUCLEOTIDE SEQUENCE [LARGE SCALE GENOMIC DNA]</scope>
</reference>
<dbReference type="GO" id="GO:0005654">
    <property type="term" value="C:nucleoplasm"/>
    <property type="evidence" value="ECO:0007669"/>
    <property type="project" value="UniProtKB-ARBA"/>
</dbReference>
<dbReference type="PANTHER" id="PTHR21964">
    <property type="entry name" value="BREAST CANCER METASTASIS-SUPPRESSOR 1"/>
    <property type="match status" value="1"/>
</dbReference>
<evidence type="ECO:0000256" key="6">
    <source>
        <dbReference type="ARBA" id="ARBA00038256"/>
    </source>
</evidence>
<keyword evidence="7" id="KW-0175">Coiled coil</keyword>
<keyword evidence="3" id="KW-0805">Transcription regulation</keyword>
<keyword evidence="9" id="KW-1185">Reference proteome</keyword>
<protein>
    <submittedName>
        <fullName evidence="8">Breast cancer metastasis-suppressor 1 homolog</fullName>
    </submittedName>
</protein>
<feature type="coiled-coil region" evidence="7">
    <location>
        <begin position="144"/>
        <end position="171"/>
    </location>
</feature>
<dbReference type="Pfam" id="PF08598">
    <property type="entry name" value="Sds3"/>
    <property type="match status" value="1"/>
</dbReference>
<keyword evidence="4" id="KW-0804">Transcription</keyword>
<comment type="similarity">
    <text evidence="6">Belongs to the BRMS1 family.</text>
</comment>
<dbReference type="Proteomes" id="UP000694620">
    <property type="component" value="Chromosome 1"/>
</dbReference>
<comment type="subcellular location">
    <subcellularLocation>
        <location evidence="1">Nucleus</location>
    </subcellularLocation>
</comment>
<evidence type="ECO:0000256" key="5">
    <source>
        <dbReference type="ARBA" id="ARBA00023242"/>
    </source>
</evidence>
<evidence type="ECO:0000313" key="9">
    <source>
        <dbReference type="Proteomes" id="UP000694620"/>
    </source>
</evidence>
<keyword evidence="2" id="KW-0678">Repressor</keyword>
<evidence type="ECO:0000256" key="1">
    <source>
        <dbReference type="ARBA" id="ARBA00004123"/>
    </source>
</evidence>
<dbReference type="FunFam" id="1.20.5.1500:FF:000002">
    <property type="entry name" value="breast cancer metastasis-suppressor 1-like protein-A"/>
    <property type="match status" value="1"/>
</dbReference>
<dbReference type="GeneTree" id="ENSGT00940000161779"/>
<dbReference type="InterPro" id="IPR013907">
    <property type="entry name" value="Sds3"/>
</dbReference>
<accession>A0A8C4RII7</accession>
<dbReference type="SMART" id="SM01401">
    <property type="entry name" value="Sds3"/>
    <property type="match status" value="1"/>
</dbReference>
<organism evidence="8 9">
    <name type="scientific">Erpetoichthys calabaricus</name>
    <name type="common">Rope fish</name>
    <name type="synonym">Calamoichthys calabaricus</name>
    <dbReference type="NCBI Taxonomy" id="27687"/>
    <lineage>
        <taxon>Eukaryota</taxon>
        <taxon>Metazoa</taxon>
        <taxon>Chordata</taxon>
        <taxon>Craniata</taxon>
        <taxon>Vertebrata</taxon>
        <taxon>Euteleostomi</taxon>
        <taxon>Actinopterygii</taxon>
        <taxon>Polypteriformes</taxon>
        <taxon>Polypteridae</taxon>
        <taxon>Erpetoichthys</taxon>
    </lineage>
</organism>
<dbReference type="GO" id="GO:0010468">
    <property type="term" value="P:regulation of gene expression"/>
    <property type="evidence" value="ECO:0007669"/>
    <property type="project" value="UniProtKB-ARBA"/>
</dbReference>